<dbReference type="PANTHER" id="PTHR10458:SF22">
    <property type="entry name" value="PEPTIDE DEFORMYLASE"/>
    <property type="match status" value="1"/>
</dbReference>
<evidence type="ECO:0000256" key="2">
    <source>
        <dbReference type="ARBA" id="ARBA00023004"/>
    </source>
</evidence>
<feature type="binding site" evidence="3">
    <location>
        <position position="89"/>
    </location>
    <ligand>
        <name>Fe cation</name>
        <dbReference type="ChEBI" id="CHEBI:24875"/>
    </ligand>
</feature>
<proteinExistence type="inferred from homology"/>
<comment type="function">
    <text evidence="3">Removes the formyl group from the N-terminal Met of newly synthesized proteins. Requires at least a dipeptide for an efficient rate of reaction. N-terminal L-methionine is a prerequisite for activity but the enzyme has broad specificity at other positions.</text>
</comment>
<protein>
    <recommendedName>
        <fullName evidence="3">Peptide deformylase</fullName>
        <shortName evidence="3">PDF</shortName>
        <ecNumber evidence="3">3.5.1.88</ecNumber>
    </recommendedName>
    <alternativeName>
        <fullName evidence="3">Polypeptide deformylase</fullName>
    </alternativeName>
</protein>
<dbReference type="NCBIfam" id="TIGR00079">
    <property type="entry name" value="pept_deformyl"/>
    <property type="match status" value="1"/>
</dbReference>
<accession>A0A3G1KVR9</accession>
<evidence type="ECO:0000313" key="4">
    <source>
        <dbReference type="EMBL" id="ATW26542.1"/>
    </source>
</evidence>
<dbReference type="OrthoDB" id="9784988at2"/>
<keyword evidence="3" id="KW-0648">Protein biosynthesis</keyword>
<comment type="similarity">
    <text evidence="1 3">Belongs to the polypeptide deformylase family.</text>
</comment>
<dbReference type="Proteomes" id="UP000323521">
    <property type="component" value="Chromosome"/>
</dbReference>
<dbReference type="SUPFAM" id="SSF56420">
    <property type="entry name" value="Peptide deformylase"/>
    <property type="match status" value="1"/>
</dbReference>
<name>A0A3G1KVR9_FORW1</name>
<gene>
    <name evidence="3" type="primary">def</name>
    <name evidence="4" type="ORF">DCMF_18900</name>
</gene>
<evidence type="ECO:0000256" key="3">
    <source>
        <dbReference type="HAMAP-Rule" id="MF_00163"/>
    </source>
</evidence>
<dbReference type="Gene3D" id="3.90.45.10">
    <property type="entry name" value="Peptide deformylase"/>
    <property type="match status" value="1"/>
</dbReference>
<evidence type="ECO:0000313" key="5">
    <source>
        <dbReference type="Proteomes" id="UP000323521"/>
    </source>
</evidence>
<dbReference type="Pfam" id="PF01327">
    <property type="entry name" value="Pep_deformylase"/>
    <property type="match status" value="1"/>
</dbReference>
<keyword evidence="5" id="KW-1185">Reference proteome</keyword>
<keyword evidence="2 3" id="KW-0408">Iron</keyword>
<organism evidence="4 5">
    <name type="scientific">Formimonas warabiya</name>
    <dbReference type="NCBI Taxonomy" id="1761012"/>
    <lineage>
        <taxon>Bacteria</taxon>
        <taxon>Bacillati</taxon>
        <taxon>Bacillota</taxon>
        <taxon>Clostridia</taxon>
        <taxon>Eubacteriales</taxon>
        <taxon>Peptococcaceae</taxon>
        <taxon>Candidatus Formimonas</taxon>
    </lineage>
</organism>
<keyword evidence="3" id="KW-0378">Hydrolase</keyword>
<dbReference type="RefSeq" id="WP_148135861.1">
    <property type="nucleotide sequence ID" value="NZ_CP017634.1"/>
</dbReference>
<comment type="catalytic activity">
    <reaction evidence="3">
        <text>N-terminal N-formyl-L-methionyl-[peptide] + H2O = N-terminal L-methionyl-[peptide] + formate</text>
        <dbReference type="Rhea" id="RHEA:24420"/>
        <dbReference type="Rhea" id="RHEA-COMP:10639"/>
        <dbReference type="Rhea" id="RHEA-COMP:10640"/>
        <dbReference type="ChEBI" id="CHEBI:15377"/>
        <dbReference type="ChEBI" id="CHEBI:15740"/>
        <dbReference type="ChEBI" id="CHEBI:49298"/>
        <dbReference type="ChEBI" id="CHEBI:64731"/>
        <dbReference type="EC" id="3.5.1.88"/>
    </reaction>
</comment>
<evidence type="ECO:0000256" key="1">
    <source>
        <dbReference type="ARBA" id="ARBA00010759"/>
    </source>
</evidence>
<feature type="binding site" evidence="3">
    <location>
        <position position="135"/>
    </location>
    <ligand>
        <name>Fe cation</name>
        <dbReference type="ChEBI" id="CHEBI:24875"/>
    </ligand>
</feature>
<dbReference type="EC" id="3.5.1.88" evidence="3"/>
<dbReference type="KEGG" id="fwa:DCMF_18900"/>
<feature type="binding site" evidence="3">
    <location>
        <position position="131"/>
    </location>
    <ligand>
        <name>Fe cation</name>
        <dbReference type="ChEBI" id="CHEBI:24875"/>
    </ligand>
</feature>
<dbReference type="InterPro" id="IPR023635">
    <property type="entry name" value="Peptide_deformylase"/>
</dbReference>
<keyword evidence="3" id="KW-0479">Metal-binding</keyword>
<dbReference type="PIRSF" id="PIRSF004749">
    <property type="entry name" value="Pep_def"/>
    <property type="match status" value="1"/>
</dbReference>
<dbReference type="NCBIfam" id="NF001159">
    <property type="entry name" value="PRK00150.1-3"/>
    <property type="match status" value="1"/>
</dbReference>
<dbReference type="PRINTS" id="PR01576">
    <property type="entry name" value="PDEFORMYLASE"/>
</dbReference>
<feature type="active site" evidence="3">
    <location>
        <position position="132"/>
    </location>
</feature>
<sequence length="172" mass="18842">MAGRRIIKIGDPILREICQPIKKITPQVLKLLDDLADTLYAGPNRAGLAAPQVGIAKRLAVLDCGDGLTELINPQIIKKSGEQTGQEACLSMPGLVGEVKRADYVMVKTLDRSGKERTLEAKGFLAVCLQHEIEHLDGVLFIDHVPAGKLFHELTEEPLDVLQVIQFSKKNL</sequence>
<dbReference type="InterPro" id="IPR036821">
    <property type="entry name" value="Peptide_deformylase_sf"/>
</dbReference>
<reference evidence="4 5" key="1">
    <citation type="submission" date="2016-10" db="EMBL/GenBank/DDBJ databases">
        <title>Complete Genome Sequence of Peptococcaceae strain DCMF.</title>
        <authorList>
            <person name="Edwards R.J."/>
            <person name="Holland S.I."/>
            <person name="Deshpande N.P."/>
            <person name="Wong Y.K."/>
            <person name="Ertan H."/>
            <person name="Manefield M."/>
            <person name="Russell T.L."/>
            <person name="Lee M.J."/>
        </authorList>
    </citation>
    <scope>NUCLEOTIDE SEQUENCE [LARGE SCALE GENOMIC DNA]</scope>
    <source>
        <strain evidence="4 5">DCMF</strain>
    </source>
</reference>
<dbReference type="GO" id="GO:0006412">
    <property type="term" value="P:translation"/>
    <property type="evidence" value="ECO:0007669"/>
    <property type="project" value="UniProtKB-UniRule"/>
</dbReference>
<dbReference type="GO" id="GO:0046872">
    <property type="term" value="F:metal ion binding"/>
    <property type="evidence" value="ECO:0007669"/>
    <property type="project" value="UniProtKB-KW"/>
</dbReference>
<dbReference type="HAMAP" id="MF_00163">
    <property type="entry name" value="Pep_deformylase"/>
    <property type="match status" value="1"/>
</dbReference>
<dbReference type="CDD" id="cd00487">
    <property type="entry name" value="Pep_deformylase"/>
    <property type="match status" value="1"/>
</dbReference>
<dbReference type="EMBL" id="CP017634">
    <property type="protein sequence ID" value="ATW26542.1"/>
    <property type="molecule type" value="Genomic_DNA"/>
</dbReference>
<dbReference type="AlphaFoldDB" id="A0A3G1KVR9"/>
<comment type="cofactor">
    <cofactor evidence="3">
        <name>Fe(2+)</name>
        <dbReference type="ChEBI" id="CHEBI:29033"/>
    </cofactor>
    <text evidence="3">Binds 1 Fe(2+) ion.</text>
</comment>
<dbReference type="GO" id="GO:0042586">
    <property type="term" value="F:peptide deformylase activity"/>
    <property type="evidence" value="ECO:0007669"/>
    <property type="project" value="UniProtKB-UniRule"/>
</dbReference>
<dbReference type="PANTHER" id="PTHR10458">
    <property type="entry name" value="PEPTIDE DEFORMYLASE"/>
    <property type="match status" value="1"/>
</dbReference>